<sequence>MANETRKLDPVGLSELDIITEPRGFYIFGSIEENGEMKSGRCLFDKLEKLQLERRISLTMETKEVEMFIGEEMTIYKVETDNVASLTIGDETFTNLNNIQLDKKIEKRSKVKFTIEPLTSDPTAYLFIYAKAELL</sequence>
<dbReference type="AlphaFoldDB" id="A0A212K6T8"/>
<evidence type="ECO:0000313" key="1">
    <source>
        <dbReference type="EMBL" id="SBW07225.1"/>
    </source>
</evidence>
<name>A0A212K6T8_9BACT</name>
<reference evidence="1" key="1">
    <citation type="submission" date="2016-04" db="EMBL/GenBank/DDBJ databases">
        <authorList>
            <person name="Evans L.H."/>
            <person name="Alamgir A."/>
            <person name="Owens N."/>
            <person name="Weber N.D."/>
            <person name="Virtaneva K."/>
            <person name="Barbian K."/>
            <person name="Babar A."/>
            <person name="Rosenke K."/>
        </authorList>
    </citation>
    <scope>NUCLEOTIDE SEQUENCE</scope>
    <source>
        <strain evidence="1">86-1</strain>
    </source>
</reference>
<protein>
    <submittedName>
        <fullName evidence="1">Uncharacterized protein</fullName>
    </submittedName>
</protein>
<organism evidence="1">
    <name type="scientific">uncultured Dysgonomonas sp</name>
    <dbReference type="NCBI Taxonomy" id="206096"/>
    <lineage>
        <taxon>Bacteria</taxon>
        <taxon>Pseudomonadati</taxon>
        <taxon>Bacteroidota</taxon>
        <taxon>Bacteroidia</taxon>
        <taxon>Bacteroidales</taxon>
        <taxon>Dysgonomonadaceae</taxon>
        <taxon>Dysgonomonas</taxon>
        <taxon>environmental samples</taxon>
    </lineage>
</organism>
<proteinExistence type="predicted"/>
<accession>A0A212K6T8</accession>
<dbReference type="RefSeq" id="WP_296944598.1">
    <property type="nucleotide sequence ID" value="NZ_LT599032.1"/>
</dbReference>
<gene>
    <name evidence="1" type="ORF">KL86DYS1_31610</name>
</gene>
<dbReference type="EMBL" id="FLUM01000003">
    <property type="protein sequence ID" value="SBW07225.1"/>
    <property type="molecule type" value="Genomic_DNA"/>
</dbReference>